<organism evidence="1 2">
    <name type="scientific">Eretmocerus hayati</name>
    <dbReference type="NCBI Taxonomy" id="131215"/>
    <lineage>
        <taxon>Eukaryota</taxon>
        <taxon>Metazoa</taxon>
        <taxon>Ecdysozoa</taxon>
        <taxon>Arthropoda</taxon>
        <taxon>Hexapoda</taxon>
        <taxon>Insecta</taxon>
        <taxon>Pterygota</taxon>
        <taxon>Neoptera</taxon>
        <taxon>Endopterygota</taxon>
        <taxon>Hymenoptera</taxon>
        <taxon>Apocrita</taxon>
        <taxon>Proctotrupomorpha</taxon>
        <taxon>Chalcidoidea</taxon>
        <taxon>Aphelinidae</taxon>
        <taxon>Aphelininae</taxon>
        <taxon>Eretmocerus</taxon>
    </lineage>
</organism>
<proteinExistence type="predicted"/>
<comment type="caution">
    <text evidence="1">The sequence shown here is derived from an EMBL/GenBank/DDBJ whole genome shotgun (WGS) entry which is preliminary data.</text>
</comment>
<dbReference type="EMBL" id="CM056741">
    <property type="protein sequence ID" value="KAJ8686675.1"/>
    <property type="molecule type" value="Genomic_DNA"/>
</dbReference>
<gene>
    <name evidence="1" type="ORF">QAD02_022469</name>
</gene>
<protein>
    <submittedName>
        <fullName evidence="1">Uncharacterized protein</fullName>
    </submittedName>
</protein>
<dbReference type="Proteomes" id="UP001239111">
    <property type="component" value="Chromosome 1"/>
</dbReference>
<keyword evidence="2" id="KW-1185">Reference proteome</keyword>
<evidence type="ECO:0000313" key="2">
    <source>
        <dbReference type="Proteomes" id="UP001239111"/>
    </source>
</evidence>
<evidence type="ECO:0000313" key="1">
    <source>
        <dbReference type="EMBL" id="KAJ8686675.1"/>
    </source>
</evidence>
<sequence>MARRREEESRLLQQQAAHWEQSLIDFENNEVEPSAQKRQNLHNCNVHSNQLTDGTGSRSSPNPHGENGAGGGQYSHHHLGASTPRSNSVAEINLAGSGNPLVPHVNAVQTGNSNVTTTQRHSVVISTSNCSARKSTSNFQLAASKP</sequence>
<accession>A0ACC2PTC0</accession>
<reference evidence="1" key="1">
    <citation type="submission" date="2023-04" db="EMBL/GenBank/DDBJ databases">
        <title>A chromosome-level genome assembly of the parasitoid wasp Eretmocerus hayati.</title>
        <authorList>
            <person name="Zhong Y."/>
            <person name="Liu S."/>
            <person name="Liu Y."/>
        </authorList>
    </citation>
    <scope>NUCLEOTIDE SEQUENCE</scope>
    <source>
        <strain evidence="1">ZJU_SS_LIU_2023</strain>
    </source>
</reference>
<name>A0ACC2PTC0_9HYME</name>